<evidence type="ECO:0000313" key="8">
    <source>
        <dbReference type="EMBL" id="RGJ03430.1"/>
    </source>
</evidence>
<evidence type="ECO:0000256" key="4">
    <source>
        <dbReference type="ARBA" id="ARBA00022692"/>
    </source>
</evidence>
<dbReference type="GO" id="GO:0008233">
    <property type="term" value="F:peptidase activity"/>
    <property type="evidence" value="ECO:0007669"/>
    <property type="project" value="UniProtKB-KW"/>
</dbReference>
<dbReference type="GO" id="GO:0009372">
    <property type="term" value="P:quorum sensing"/>
    <property type="evidence" value="ECO:0007669"/>
    <property type="project" value="UniProtKB-KW"/>
</dbReference>
<dbReference type="GO" id="GO:0016020">
    <property type="term" value="C:membrane"/>
    <property type="evidence" value="ECO:0007669"/>
    <property type="project" value="InterPro"/>
</dbReference>
<evidence type="ECO:0000256" key="1">
    <source>
        <dbReference type="ARBA" id="ARBA00022475"/>
    </source>
</evidence>
<protein>
    <recommendedName>
        <fullName evidence="10">Accessory gene regulator B</fullName>
    </recommendedName>
</protein>
<reference evidence="8 9" key="1">
    <citation type="submission" date="2018-08" db="EMBL/GenBank/DDBJ databases">
        <title>A genome reference for cultivated species of the human gut microbiota.</title>
        <authorList>
            <person name="Zou Y."/>
            <person name="Xue W."/>
            <person name="Luo G."/>
        </authorList>
    </citation>
    <scope>NUCLEOTIDE SEQUENCE [LARGE SCALE GENOMIC DNA]</scope>
    <source>
        <strain evidence="8 9">TM09-12</strain>
    </source>
</reference>
<dbReference type="EMBL" id="QSON01000006">
    <property type="protein sequence ID" value="RGJ03430.1"/>
    <property type="molecule type" value="Genomic_DNA"/>
</dbReference>
<keyword evidence="4" id="KW-0812">Transmembrane</keyword>
<dbReference type="AlphaFoldDB" id="A0A374P5Y0"/>
<evidence type="ECO:0000256" key="3">
    <source>
        <dbReference type="ARBA" id="ARBA00022670"/>
    </source>
</evidence>
<keyword evidence="2" id="KW-0673">Quorum sensing</keyword>
<dbReference type="GO" id="GO:0006508">
    <property type="term" value="P:proteolysis"/>
    <property type="evidence" value="ECO:0007669"/>
    <property type="project" value="UniProtKB-KW"/>
</dbReference>
<evidence type="ECO:0000256" key="6">
    <source>
        <dbReference type="ARBA" id="ARBA00022989"/>
    </source>
</evidence>
<dbReference type="Proteomes" id="UP000263014">
    <property type="component" value="Unassembled WGS sequence"/>
</dbReference>
<gene>
    <name evidence="8" type="ORF">DXD79_13570</name>
</gene>
<keyword evidence="3" id="KW-0645">Protease</keyword>
<dbReference type="RefSeq" id="WP_117630653.1">
    <property type="nucleotide sequence ID" value="NZ_QSON01000006.1"/>
</dbReference>
<keyword evidence="5" id="KW-0378">Hydrolase</keyword>
<name>A0A374P5Y0_9FIRM</name>
<proteinExistence type="predicted"/>
<keyword evidence="1" id="KW-1003">Cell membrane</keyword>
<evidence type="ECO:0008006" key="10">
    <source>
        <dbReference type="Google" id="ProtNLM"/>
    </source>
</evidence>
<keyword evidence="7" id="KW-0472">Membrane</keyword>
<comment type="caution">
    <text evidence="8">The sequence shown here is derived from an EMBL/GenBank/DDBJ whole genome shotgun (WGS) entry which is preliminary data.</text>
</comment>
<evidence type="ECO:0000256" key="5">
    <source>
        <dbReference type="ARBA" id="ARBA00022801"/>
    </source>
</evidence>
<sequence length="140" mass="16399">MNISELLSAICQRLNHINQKTPEENVIIEYGMTLFLENVSKLLLILAIGFLIGEGKESFIILFTFCMFRLQAGGRHAKNNIGCTLSMLFIRIVIMRQRLTALPPLHMQRTIRTRLYEQKNHNKQFGIYIHICCNDYWRKN</sequence>
<accession>A0A374P5Y0</accession>
<dbReference type="InterPro" id="IPR006741">
    <property type="entry name" value="AgrB"/>
</dbReference>
<evidence type="ECO:0000256" key="2">
    <source>
        <dbReference type="ARBA" id="ARBA00022654"/>
    </source>
</evidence>
<keyword evidence="6" id="KW-1133">Transmembrane helix</keyword>
<dbReference type="Pfam" id="PF04647">
    <property type="entry name" value="AgrB"/>
    <property type="match status" value="1"/>
</dbReference>
<evidence type="ECO:0000313" key="9">
    <source>
        <dbReference type="Proteomes" id="UP000263014"/>
    </source>
</evidence>
<organism evidence="8 9">
    <name type="scientific">Hungatella hathewayi</name>
    <dbReference type="NCBI Taxonomy" id="154046"/>
    <lineage>
        <taxon>Bacteria</taxon>
        <taxon>Bacillati</taxon>
        <taxon>Bacillota</taxon>
        <taxon>Clostridia</taxon>
        <taxon>Lachnospirales</taxon>
        <taxon>Lachnospiraceae</taxon>
        <taxon>Hungatella</taxon>
    </lineage>
</organism>
<evidence type="ECO:0000256" key="7">
    <source>
        <dbReference type="ARBA" id="ARBA00023136"/>
    </source>
</evidence>